<evidence type="ECO:0000256" key="1">
    <source>
        <dbReference type="SAM" id="MobiDB-lite"/>
    </source>
</evidence>
<feature type="region of interest" description="Disordered" evidence="1">
    <location>
        <begin position="142"/>
        <end position="164"/>
    </location>
</feature>
<organism evidence="2 3">
    <name type="scientific">Chlamydomonas eustigma</name>
    <dbReference type="NCBI Taxonomy" id="1157962"/>
    <lineage>
        <taxon>Eukaryota</taxon>
        <taxon>Viridiplantae</taxon>
        <taxon>Chlorophyta</taxon>
        <taxon>core chlorophytes</taxon>
        <taxon>Chlorophyceae</taxon>
        <taxon>CS clade</taxon>
        <taxon>Chlamydomonadales</taxon>
        <taxon>Chlamydomonadaceae</taxon>
        <taxon>Chlamydomonas</taxon>
    </lineage>
</organism>
<sequence length="289" mass="32573">MHKAARLGAPFTQSPNFIAPRHRLVCTKAQNKDEKSGNWFSNFFRNITDFESWAPRSSRFWRLRQYDYESSTQSDEEDEAIADLQARLRRAQEATSRRGDVQVSATSSATSSPKDGIPEPEAFSAAKDDELASALSRRIKEISSEDDSASDTHMDVGPLQEDSGEVIPEVPLTAEELRLLIFQKYGKSHDMSLVRRDIPGKTFVSLNVMWSHLEQRSFKLTPEQYVEKLDSICYLLNAINQAEVVRATLKQPAKSVNGMPSRPVVGTAISIKLTVTELTIEQWFGRGYQ</sequence>
<gene>
    <name evidence="2" type="ORF">CEUSTIGMA_g8956.t1</name>
</gene>
<protein>
    <submittedName>
        <fullName evidence="2">Uncharacterized protein</fullName>
    </submittedName>
</protein>
<dbReference type="Pfam" id="PF11267">
    <property type="entry name" value="DUF3067"/>
    <property type="match status" value="1"/>
</dbReference>
<feature type="region of interest" description="Disordered" evidence="1">
    <location>
        <begin position="91"/>
        <end position="126"/>
    </location>
</feature>
<feature type="compositionally biased region" description="Basic and acidic residues" evidence="1">
    <location>
        <begin position="91"/>
        <end position="100"/>
    </location>
</feature>
<dbReference type="InterPro" id="IPR021420">
    <property type="entry name" value="DUF3067"/>
</dbReference>
<dbReference type="EMBL" id="BEGY01000066">
    <property type="protein sequence ID" value="GAX81528.1"/>
    <property type="molecule type" value="Genomic_DNA"/>
</dbReference>
<proteinExistence type="predicted"/>
<reference evidence="2 3" key="1">
    <citation type="submission" date="2017-08" db="EMBL/GenBank/DDBJ databases">
        <title>Acidophilic green algal genome provides insights into adaptation to an acidic environment.</title>
        <authorList>
            <person name="Hirooka S."/>
            <person name="Hirose Y."/>
            <person name="Kanesaki Y."/>
            <person name="Higuchi S."/>
            <person name="Fujiwara T."/>
            <person name="Onuma R."/>
            <person name="Era A."/>
            <person name="Ohbayashi R."/>
            <person name="Uzuka A."/>
            <person name="Nozaki H."/>
            <person name="Yoshikawa H."/>
            <person name="Miyagishima S.Y."/>
        </authorList>
    </citation>
    <scope>NUCLEOTIDE SEQUENCE [LARGE SCALE GENOMIC DNA]</scope>
    <source>
        <strain evidence="2 3">NIES-2499</strain>
    </source>
</reference>
<dbReference type="AlphaFoldDB" id="A0A250XEL5"/>
<name>A0A250XEL5_9CHLO</name>
<dbReference type="Proteomes" id="UP000232323">
    <property type="component" value="Unassembled WGS sequence"/>
</dbReference>
<dbReference type="PANTHER" id="PTHR35126:SF1">
    <property type="entry name" value="DUF3067 DOMAIN-CONTAINING PROTEIN"/>
    <property type="match status" value="1"/>
</dbReference>
<dbReference type="PANTHER" id="PTHR35126">
    <property type="entry name" value="SLR0598 PROTEIN"/>
    <property type="match status" value="1"/>
</dbReference>
<dbReference type="STRING" id="1157962.A0A250XEL5"/>
<keyword evidence="3" id="KW-1185">Reference proteome</keyword>
<evidence type="ECO:0000313" key="3">
    <source>
        <dbReference type="Proteomes" id="UP000232323"/>
    </source>
</evidence>
<accession>A0A250XEL5</accession>
<dbReference type="Gene3D" id="3.30.428.40">
    <property type="entry name" value="Protein of unknown function DUF3067"/>
    <property type="match status" value="1"/>
</dbReference>
<comment type="caution">
    <text evidence="2">The sequence shown here is derived from an EMBL/GenBank/DDBJ whole genome shotgun (WGS) entry which is preliminary data.</text>
</comment>
<dbReference type="OrthoDB" id="5234at2759"/>
<evidence type="ECO:0000313" key="2">
    <source>
        <dbReference type="EMBL" id="GAX81528.1"/>
    </source>
</evidence>